<comment type="caution">
    <text evidence="2">The sequence shown here is derived from an EMBL/GenBank/DDBJ whole genome shotgun (WGS) entry which is preliminary data.</text>
</comment>
<protein>
    <submittedName>
        <fullName evidence="2">Uncharacterized protein</fullName>
    </submittedName>
</protein>
<gene>
    <name evidence="2" type="ORF">BK750_31235</name>
</gene>
<sequence>MESITEIIADFEKRINDLQRDNEGLIQTLNCVSASVEGLSRKVSMLEEALATKVDITHVQLINKQSEIIKKINDSKSVGMDFKVGVSLDGRVVAESIVEHTADSIQGRVVKGSEINGTK</sequence>
<evidence type="ECO:0000256" key="1">
    <source>
        <dbReference type="SAM" id="Coils"/>
    </source>
</evidence>
<dbReference type="RefSeq" id="WP_042597819.1">
    <property type="nucleotide sequence ID" value="NZ_MOOS01000195.1"/>
</dbReference>
<accession>A0A9X6QUV4</accession>
<proteinExistence type="predicted"/>
<keyword evidence="1" id="KW-0175">Coiled coil</keyword>
<evidence type="ECO:0000313" key="2">
    <source>
        <dbReference type="EMBL" id="OUB57891.1"/>
    </source>
</evidence>
<dbReference type="Proteomes" id="UP000194853">
    <property type="component" value="Unassembled WGS sequence"/>
</dbReference>
<dbReference type="EMBL" id="MOOS01000195">
    <property type="protein sequence ID" value="OUB57891.1"/>
    <property type="molecule type" value="Genomic_DNA"/>
</dbReference>
<reference evidence="2 3" key="1">
    <citation type="submission" date="2016-10" db="EMBL/GenBank/DDBJ databases">
        <title>Comparative genomics of Bacillus thuringiensis reveals a path to pathogens against multiple invertebrate hosts.</title>
        <authorList>
            <person name="Zheng J."/>
            <person name="Gao Q."/>
            <person name="Liu H."/>
            <person name="Peng D."/>
            <person name="Ruan L."/>
            <person name="Sun M."/>
        </authorList>
    </citation>
    <scope>NUCLEOTIDE SEQUENCE [LARGE SCALE GENOMIC DNA]</scope>
    <source>
        <strain evidence="2">BGSC 4CF1</strain>
    </source>
</reference>
<dbReference type="AlphaFoldDB" id="A0A9X6QUV4"/>
<evidence type="ECO:0000313" key="3">
    <source>
        <dbReference type="Proteomes" id="UP000194853"/>
    </source>
</evidence>
<feature type="coiled-coil region" evidence="1">
    <location>
        <begin position="1"/>
        <end position="28"/>
    </location>
</feature>
<name>A0A9X6QUV4_BACTJ</name>
<organism evidence="2 3">
    <name type="scientific">Bacillus thuringiensis subsp. jegathesan</name>
    <dbReference type="NCBI Taxonomy" id="56955"/>
    <lineage>
        <taxon>Bacteria</taxon>
        <taxon>Bacillati</taxon>
        <taxon>Bacillota</taxon>
        <taxon>Bacilli</taxon>
        <taxon>Bacillales</taxon>
        <taxon>Bacillaceae</taxon>
        <taxon>Bacillus</taxon>
        <taxon>Bacillus cereus group</taxon>
    </lineage>
</organism>